<organism evidence="2 3">
    <name type="scientific">Rhodococcus zopfii</name>
    <dbReference type="NCBI Taxonomy" id="43772"/>
    <lineage>
        <taxon>Bacteria</taxon>
        <taxon>Bacillati</taxon>
        <taxon>Actinomycetota</taxon>
        <taxon>Actinomycetes</taxon>
        <taxon>Mycobacteriales</taxon>
        <taxon>Nocardiaceae</taxon>
        <taxon>Rhodococcus</taxon>
    </lineage>
</organism>
<gene>
    <name evidence="2" type="ORF">F8M49_11280</name>
</gene>
<sequence length="166" mass="17512">MGTAVRRSGWNEFTTASARVEGFARGRDAQIYHFPVRPPFSRPDAGHAECRRPASNPVSCADRTRPVPLPFSAALRQTAVTVLLTATALLAILGVAHLCTSQVAADVPRTDVAVVRIGESLADVAARIAPGAVTAQVVERITELNVLSGTTVRPGQRLVVPVIGRG</sequence>
<keyword evidence="3" id="KW-1185">Reference proteome</keyword>
<dbReference type="Proteomes" id="UP001275440">
    <property type="component" value="Unassembled WGS sequence"/>
</dbReference>
<dbReference type="InterPro" id="IPR018392">
    <property type="entry name" value="LysM"/>
</dbReference>
<name>A0ABU3WP78_9NOCA</name>
<comment type="caution">
    <text evidence="2">The sequence shown here is derived from an EMBL/GenBank/DDBJ whole genome shotgun (WGS) entry which is preliminary data.</text>
</comment>
<protein>
    <submittedName>
        <fullName evidence="2">LysM peptidoglycan-binding domain-containing protein</fullName>
    </submittedName>
</protein>
<dbReference type="EMBL" id="WBMO01000001">
    <property type="protein sequence ID" value="MDV2475797.1"/>
    <property type="molecule type" value="Genomic_DNA"/>
</dbReference>
<evidence type="ECO:0000259" key="1">
    <source>
        <dbReference type="Pfam" id="PF01476"/>
    </source>
</evidence>
<feature type="domain" description="LysM" evidence="1">
    <location>
        <begin position="114"/>
        <end position="161"/>
    </location>
</feature>
<proteinExistence type="predicted"/>
<evidence type="ECO:0000313" key="3">
    <source>
        <dbReference type="Proteomes" id="UP001275440"/>
    </source>
</evidence>
<dbReference type="InterPro" id="IPR036779">
    <property type="entry name" value="LysM_dom_sf"/>
</dbReference>
<dbReference type="Pfam" id="PF01476">
    <property type="entry name" value="LysM"/>
    <property type="match status" value="1"/>
</dbReference>
<dbReference type="Gene3D" id="3.10.350.10">
    <property type="entry name" value="LysM domain"/>
    <property type="match status" value="1"/>
</dbReference>
<evidence type="ECO:0000313" key="2">
    <source>
        <dbReference type="EMBL" id="MDV2475797.1"/>
    </source>
</evidence>
<accession>A0ABU3WP78</accession>
<reference evidence="2 3" key="1">
    <citation type="submission" date="2019-10" db="EMBL/GenBank/DDBJ databases">
        <title>Draft Genome Assembly of Rhodococcus zopfii DSM44189.</title>
        <authorList>
            <person name="Sutton J.M."/>
            <person name="Akob D.M."/>
            <person name="Bushman T.J."/>
        </authorList>
    </citation>
    <scope>NUCLEOTIDE SEQUENCE [LARGE SCALE GENOMIC DNA]</scope>
    <source>
        <strain evidence="2 3">DSM 44189</strain>
    </source>
</reference>